<gene>
    <name evidence="2" type="ORF">RGCCGE502_31962</name>
</gene>
<organism evidence="2 3">
    <name type="scientific">Rhizobium grahamii CCGE 502</name>
    <dbReference type="NCBI Taxonomy" id="990285"/>
    <lineage>
        <taxon>Bacteria</taxon>
        <taxon>Pseudomonadati</taxon>
        <taxon>Pseudomonadota</taxon>
        <taxon>Alphaproteobacteria</taxon>
        <taxon>Hyphomicrobiales</taxon>
        <taxon>Rhizobiaceae</taxon>
        <taxon>Rhizobium/Agrobacterium group</taxon>
        <taxon>Rhizobium</taxon>
    </lineage>
</organism>
<dbReference type="SUPFAM" id="SSF52540">
    <property type="entry name" value="P-loop containing nucleoside triphosphate hydrolases"/>
    <property type="match status" value="1"/>
</dbReference>
<dbReference type="RefSeq" id="WP_016558286.1">
    <property type="nucleotide sequence ID" value="NZ_AEYE02000037.1"/>
</dbReference>
<dbReference type="InterPro" id="IPR003593">
    <property type="entry name" value="AAA+_ATPase"/>
</dbReference>
<reference evidence="2 3" key="1">
    <citation type="journal article" date="2012" name="J. Bacteriol.">
        <title>Genome sequence of Rhizobium grahamii CCGE502, a broad-host-range symbiont with low nodulation competitiveness in Phaseolus vulgaris.</title>
        <authorList>
            <person name="Althabegoiti M.J."/>
            <person name="Lozano L."/>
            <person name="Torres-Tejerizo G."/>
            <person name="Ormeno-Orrillo E."/>
            <person name="Rogel M.A."/>
            <person name="Gonzalez V."/>
            <person name="Martinez-Romero E."/>
        </authorList>
    </citation>
    <scope>NUCLEOTIDE SEQUENCE [LARGE SCALE GENOMIC DNA]</scope>
    <source>
        <strain evidence="2 3">CCGE 502</strain>
        <plasmid evidence="2">pRg502b</plasmid>
    </source>
</reference>
<protein>
    <submittedName>
        <fullName evidence="2">TniB</fullName>
    </submittedName>
</protein>
<dbReference type="InterPro" id="IPR008868">
    <property type="entry name" value="TniB"/>
</dbReference>
<dbReference type="InterPro" id="IPR027417">
    <property type="entry name" value="P-loop_NTPase"/>
</dbReference>
<dbReference type="Pfam" id="PF05621">
    <property type="entry name" value="TniB"/>
    <property type="match status" value="1"/>
</dbReference>
<dbReference type="eggNOG" id="COG2801">
    <property type="taxonomic scope" value="Bacteria"/>
</dbReference>
<dbReference type="EMBL" id="AEYE02000037">
    <property type="protein sequence ID" value="EPE94026.1"/>
    <property type="molecule type" value="Genomic_DNA"/>
</dbReference>
<dbReference type="Proteomes" id="UP000014411">
    <property type="component" value="Unassembled WGS sequence"/>
</dbReference>
<feature type="domain" description="Integrase catalytic" evidence="1">
    <location>
        <begin position="155"/>
        <end position="279"/>
    </location>
</feature>
<dbReference type="InterPro" id="IPR001584">
    <property type="entry name" value="Integrase_cat-core"/>
</dbReference>
<proteinExistence type="predicted"/>
<dbReference type="Gene3D" id="3.30.420.10">
    <property type="entry name" value="Ribonuclease H-like superfamily/Ribonuclease H"/>
    <property type="match status" value="1"/>
</dbReference>
<dbReference type="CDD" id="cd00009">
    <property type="entry name" value="AAA"/>
    <property type="match status" value="1"/>
</dbReference>
<dbReference type="InterPro" id="IPR036397">
    <property type="entry name" value="RNaseH_sf"/>
</dbReference>
<geneLocation type="plasmid" evidence="2">
    <name>pRg502b</name>
</geneLocation>
<evidence type="ECO:0000313" key="3">
    <source>
        <dbReference type="Proteomes" id="UP000014411"/>
    </source>
</evidence>
<comment type="caution">
    <text evidence="2">The sequence shown here is derived from an EMBL/GenBank/DDBJ whole genome shotgun (WGS) entry which is preliminary data.</text>
</comment>
<dbReference type="HOGENOM" id="CLU_505148_0_0_5"/>
<keyword evidence="2" id="KW-0614">Plasmid</keyword>
<sequence>MVQTPDKMLNRETAWQKAVVREAVIRPLAFEKKLSAAERFAACRELGLKATRFYQLLGQFRRKPVTSSLLDETPGPKKGRRLLLSEQEDAVGCAIQEIYCRRERPTITAVHDHVRFICRQRNISAPSWKAVKVRIDRSGQRKLAKAREGASVARQQYVPVVDEYSVGHALEVVQIDHTLVDLFVVDAVNRQPLQRSWLTLAIDVASRMVAGFYLSLEHPSSTSVALAIRHMVLPKASWLVERNVVGDWPVHGLPTAIHLDNAREFRGKALAWGAAEHGINLIHRPVARPMPCLLLYGDTGMGKTKIIRKFLRDHQPIFDRGTGVTSMPVVAMQMPAEPVERDVYGELLNALSAPGPSGDATYRLKTTCRTLMRRMGVRMLIIDEIHAMLTGTYRQQRVFLNVIRFLANDLKVPLICAGTDLARQALLTDPQLAERFEAFHLKRWSNTPQLAQLLASLGSILPLRKPSQLGTAALRRKVLDMTDGVTVRIFRLIETVAVEAVRNGKEAITLESFDGDNLILPLVAMARRTEGRLQRRATQ</sequence>
<evidence type="ECO:0000313" key="2">
    <source>
        <dbReference type="EMBL" id="EPE94026.1"/>
    </source>
</evidence>
<dbReference type="GO" id="GO:0003676">
    <property type="term" value="F:nucleic acid binding"/>
    <property type="evidence" value="ECO:0007669"/>
    <property type="project" value="InterPro"/>
</dbReference>
<dbReference type="SMART" id="SM00382">
    <property type="entry name" value="AAA"/>
    <property type="match status" value="1"/>
</dbReference>
<evidence type="ECO:0000259" key="1">
    <source>
        <dbReference type="PROSITE" id="PS50994"/>
    </source>
</evidence>
<dbReference type="GO" id="GO:0015074">
    <property type="term" value="P:DNA integration"/>
    <property type="evidence" value="ECO:0007669"/>
    <property type="project" value="InterPro"/>
</dbReference>
<dbReference type="SUPFAM" id="SSF53098">
    <property type="entry name" value="Ribonuclease H-like"/>
    <property type="match status" value="1"/>
</dbReference>
<keyword evidence="3" id="KW-1185">Reference proteome</keyword>
<dbReference type="AlphaFoldDB" id="S3HKN0"/>
<name>S3HKN0_9HYPH</name>
<dbReference type="PROSITE" id="PS50994">
    <property type="entry name" value="INTEGRASE"/>
    <property type="match status" value="1"/>
</dbReference>
<dbReference type="InterPro" id="IPR012337">
    <property type="entry name" value="RNaseH-like_sf"/>
</dbReference>
<dbReference type="eggNOG" id="COG2842">
    <property type="taxonomic scope" value="Bacteria"/>
</dbReference>
<accession>S3HKN0</accession>